<feature type="compositionally biased region" description="Basic residues" evidence="1">
    <location>
        <begin position="148"/>
        <end position="163"/>
    </location>
</feature>
<accession>A0A0A9DLL8</accession>
<dbReference type="EMBL" id="GBRH01213258">
    <property type="protein sequence ID" value="JAD84637.1"/>
    <property type="molecule type" value="Transcribed_RNA"/>
</dbReference>
<protein>
    <submittedName>
        <fullName evidence="2">Uncharacterized protein</fullName>
    </submittedName>
</protein>
<dbReference type="AlphaFoldDB" id="A0A0A9DLL8"/>
<feature type="region of interest" description="Disordered" evidence="1">
    <location>
        <begin position="143"/>
        <end position="163"/>
    </location>
</feature>
<reference evidence="2" key="2">
    <citation type="journal article" date="2015" name="Data Brief">
        <title>Shoot transcriptome of the giant reed, Arundo donax.</title>
        <authorList>
            <person name="Barrero R.A."/>
            <person name="Guerrero F.D."/>
            <person name="Moolhuijzen P."/>
            <person name="Goolsby J.A."/>
            <person name="Tidwell J."/>
            <person name="Bellgard S.E."/>
            <person name="Bellgard M.I."/>
        </authorList>
    </citation>
    <scope>NUCLEOTIDE SEQUENCE</scope>
    <source>
        <tissue evidence="2">Shoot tissue taken approximately 20 cm above the soil surface</tissue>
    </source>
</reference>
<evidence type="ECO:0000313" key="2">
    <source>
        <dbReference type="EMBL" id="JAD84637.1"/>
    </source>
</evidence>
<reference evidence="2" key="1">
    <citation type="submission" date="2014-09" db="EMBL/GenBank/DDBJ databases">
        <authorList>
            <person name="Magalhaes I.L.F."/>
            <person name="Oliveira U."/>
            <person name="Santos F.R."/>
            <person name="Vidigal T.H.D.A."/>
            <person name="Brescovit A.D."/>
            <person name="Santos A.J."/>
        </authorList>
    </citation>
    <scope>NUCLEOTIDE SEQUENCE</scope>
    <source>
        <tissue evidence="2">Shoot tissue taken approximately 20 cm above the soil surface</tissue>
    </source>
</reference>
<proteinExistence type="predicted"/>
<name>A0A0A9DLL8_ARUDO</name>
<organism evidence="2">
    <name type="scientific">Arundo donax</name>
    <name type="common">Giant reed</name>
    <name type="synonym">Donax arundinaceus</name>
    <dbReference type="NCBI Taxonomy" id="35708"/>
    <lineage>
        <taxon>Eukaryota</taxon>
        <taxon>Viridiplantae</taxon>
        <taxon>Streptophyta</taxon>
        <taxon>Embryophyta</taxon>
        <taxon>Tracheophyta</taxon>
        <taxon>Spermatophyta</taxon>
        <taxon>Magnoliopsida</taxon>
        <taxon>Liliopsida</taxon>
        <taxon>Poales</taxon>
        <taxon>Poaceae</taxon>
        <taxon>PACMAD clade</taxon>
        <taxon>Arundinoideae</taxon>
        <taxon>Arundineae</taxon>
        <taxon>Arundo</taxon>
    </lineage>
</organism>
<evidence type="ECO:0000256" key="1">
    <source>
        <dbReference type="SAM" id="MobiDB-lite"/>
    </source>
</evidence>
<sequence length="163" mass="18113">MTSHVVDGNCPVNKLVEMFNTCRGRRGVDDGSSCRSPLRRLKLTSRTMMLLDDISSSGRPPDSMLWDRLRRSRPVSSPRDAEICPSRPLEVREISVTVLSALQATPSHVQQSVPFCHDNPRPPSCESPARNWRREFLSSSVQELAGGRKAKSKSASVRPKKGT</sequence>